<name>A0A927EBC9_9HYPH</name>
<protein>
    <submittedName>
        <fullName evidence="7">Patatin-like phospholipase family protein</fullName>
    </submittedName>
</protein>
<evidence type="ECO:0000256" key="5">
    <source>
        <dbReference type="SAM" id="MobiDB-lite"/>
    </source>
</evidence>
<sequence>MLWDNTARRAFGLGGGGNIMNEMPSAPERNGKRKPKIGLALGGGAARGWAHIGALEVLIEAGYAPEVIAGTSIGAVVGGCYAAGRLSQLSEFATGLTKRRVVGLMDFHIGGAGLIAGSRLKRLLERDLVGLRIEELQQRFVAIATELGTGHEIWLTHGPLIEALRASYALPGIFDPVKLGGRWLMDGALVNPVPVTAARALGADIVICVNLNNDLAGRGTVIQNYASDPDPEPEETVPERELRPPQRWFDGITVAAKRVRNLVGRPSENRPGLAGVMIDAFNITQDRISRSRLAGDPPDVMIGPRLGRVGLFDFHRADETIELGRVATRRALDEIATVVAANHIPVGG</sequence>
<dbReference type="SUPFAM" id="SSF52151">
    <property type="entry name" value="FabD/lysophospholipase-like"/>
    <property type="match status" value="1"/>
</dbReference>
<evidence type="ECO:0000313" key="7">
    <source>
        <dbReference type="EMBL" id="MBD3848166.1"/>
    </source>
</evidence>
<dbReference type="PANTHER" id="PTHR14226">
    <property type="entry name" value="NEUROPATHY TARGET ESTERASE/SWISS CHEESE D.MELANOGASTER"/>
    <property type="match status" value="1"/>
</dbReference>
<feature type="short sequence motif" description="DGA/G" evidence="4">
    <location>
        <begin position="186"/>
        <end position="188"/>
    </location>
</feature>
<comment type="caution">
    <text evidence="7">The sequence shown here is derived from an EMBL/GenBank/DDBJ whole genome shotgun (WGS) entry which is preliminary data.</text>
</comment>
<dbReference type="EMBL" id="JACXWY010000016">
    <property type="protein sequence ID" value="MBD3848166.1"/>
    <property type="molecule type" value="Genomic_DNA"/>
</dbReference>
<reference evidence="7" key="1">
    <citation type="submission" date="2020-09" db="EMBL/GenBank/DDBJ databases">
        <title>Bosea spartocytisi sp. nov. a root nodule endophyte of Spartocytisus supranubius in the high mountain ecosystem fo the Teide National Park (Canary Islands, Spain).</title>
        <authorList>
            <person name="Pulido-Suarez L."/>
            <person name="Peix A."/>
            <person name="Igual J.M."/>
            <person name="Socas-Perez N."/>
            <person name="Velazquez E."/>
            <person name="Flores-Felix J.D."/>
            <person name="Leon-Barrios M."/>
        </authorList>
    </citation>
    <scope>NUCLEOTIDE SEQUENCE</scope>
    <source>
        <strain evidence="7">SSUT16</strain>
    </source>
</reference>
<feature type="short sequence motif" description="GXSXG" evidence="4">
    <location>
        <begin position="70"/>
        <end position="74"/>
    </location>
</feature>
<dbReference type="GO" id="GO:0016042">
    <property type="term" value="P:lipid catabolic process"/>
    <property type="evidence" value="ECO:0007669"/>
    <property type="project" value="UniProtKB-UniRule"/>
</dbReference>
<dbReference type="InterPro" id="IPR050301">
    <property type="entry name" value="NTE"/>
</dbReference>
<dbReference type="InterPro" id="IPR002641">
    <property type="entry name" value="PNPLA_dom"/>
</dbReference>
<evidence type="ECO:0000256" key="4">
    <source>
        <dbReference type="PROSITE-ProRule" id="PRU01161"/>
    </source>
</evidence>
<gene>
    <name evidence="7" type="ORF">IED13_20905</name>
</gene>
<dbReference type="PROSITE" id="PS51635">
    <property type="entry name" value="PNPLA"/>
    <property type="match status" value="1"/>
</dbReference>
<dbReference type="PANTHER" id="PTHR14226:SF76">
    <property type="entry name" value="NTE FAMILY PROTEIN RSSA"/>
    <property type="match status" value="1"/>
</dbReference>
<evidence type="ECO:0000256" key="1">
    <source>
        <dbReference type="ARBA" id="ARBA00022801"/>
    </source>
</evidence>
<feature type="region of interest" description="Disordered" evidence="5">
    <location>
        <begin position="222"/>
        <end position="241"/>
    </location>
</feature>
<dbReference type="AlphaFoldDB" id="A0A927EBC9"/>
<dbReference type="Pfam" id="PF01734">
    <property type="entry name" value="Patatin"/>
    <property type="match status" value="1"/>
</dbReference>
<dbReference type="Proteomes" id="UP000619295">
    <property type="component" value="Unassembled WGS sequence"/>
</dbReference>
<evidence type="ECO:0000256" key="3">
    <source>
        <dbReference type="ARBA" id="ARBA00023098"/>
    </source>
</evidence>
<comment type="caution">
    <text evidence="4">Lacks conserved residue(s) required for the propagation of feature annotation.</text>
</comment>
<feature type="active site" description="Nucleophile" evidence="4">
    <location>
        <position position="72"/>
    </location>
</feature>
<keyword evidence="3 4" id="KW-0443">Lipid metabolism</keyword>
<keyword evidence="1 4" id="KW-0378">Hydrolase</keyword>
<proteinExistence type="predicted"/>
<feature type="domain" description="PNPLA" evidence="6">
    <location>
        <begin position="39"/>
        <end position="199"/>
    </location>
</feature>
<organism evidence="7 8">
    <name type="scientific">Bosea spartocytisi</name>
    <dbReference type="NCBI Taxonomy" id="2773451"/>
    <lineage>
        <taxon>Bacteria</taxon>
        <taxon>Pseudomonadati</taxon>
        <taxon>Pseudomonadota</taxon>
        <taxon>Alphaproteobacteria</taxon>
        <taxon>Hyphomicrobiales</taxon>
        <taxon>Boseaceae</taxon>
        <taxon>Bosea</taxon>
    </lineage>
</organism>
<evidence type="ECO:0000259" key="6">
    <source>
        <dbReference type="PROSITE" id="PS51635"/>
    </source>
</evidence>
<accession>A0A927EBC9</accession>
<dbReference type="Gene3D" id="3.40.1090.10">
    <property type="entry name" value="Cytosolic phospholipase A2 catalytic domain"/>
    <property type="match status" value="2"/>
</dbReference>
<keyword evidence="8" id="KW-1185">Reference proteome</keyword>
<feature type="active site" description="Proton acceptor" evidence="4">
    <location>
        <position position="186"/>
    </location>
</feature>
<dbReference type="InterPro" id="IPR016035">
    <property type="entry name" value="Acyl_Trfase/lysoPLipase"/>
</dbReference>
<dbReference type="GO" id="GO:0016787">
    <property type="term" value="F:hydrolase activity"/>
    <property type="evidence" value="ECO:0007669"/>
    <property type="project" value="UniProtKB-UniRule"/>
</dbReference>
<evidence type="ECO:0000256" key="2">
    <source>
        <dbReference type="ARBA" id="ARBA00022963"/>
    </source>
</evidence>
<evidence type="ECO:0000313" key="8">
    <source>
        <dbReference type="Proteomes" id="UP000619295"/>
    </source>
</evidence>
<keyword evidence="2 4" id="KW-0442">Lipid degradation</keyword>